<feature type="compositionally biased region" description="Polar residues" evidence="1">
    <location>
        <begin position="23"/>
        <end position="34"/>
    </location>
</feature>
<dbReference type="EMBL" id="CAFBNE010000006">
    <property type="protein sequence ID" value="CAB4932315.1"/>
    <property type="molecule type" value="Genomic_DNA"/>
</dbReference>
<organism evidence="2">
    <name type="scientific">freshwater metagenome</name>
    <dbReference type="NCBI Taxonomy" id="449393"/>
    <lineage>
        <taxon>unclassified sequences</taxon>
        <taxon>metagenomes</taxon>
        <taxon>ecological metagenomes</taxon>
    </lineage>
</organism>
<feature type="region of interest" description="Disordered" evidence="1">
    <location>
        <begin position="1"/>
        <end position="34"/>
    </location>
</feature>
<evidence type="ECO:0000313" key="2">
    <source>
        <dbReference type="EMBL" id="CAB4932315.1"/>
    </source>
</evidence>
<proteinExistence type="predicted"/>
<gene>
    <name evidence="2" type="ORF">UFOPK3772_00336</name>
</gene>
<accession>A0A6J7INH7</accession>
<protein>
    <submittedName>
        <fullName evidence="2">Unannotated protein</fullName>
    </submittedName>
</protein>
<dbReference type="AlphaFoldDB" id="A0A6J7INH7"/>
<evidence type="ECO:0000256" key="1">
    <source>
        <dbReference type="SAM" id="MobiDB-lite"/>
    </source>
</evidence>
<name>A0A6J7INH7_9ZZZZ</name>
<feature type="compositionally biased region" description="Low complexity" evidence="1">
    <location>
        <begin position="7"/>
        <end position="21"/>
    </location>
</feature>
<sequence length="34" mass="3685">MTLTIFSPKTSPSDPPKTVKSWAKTQTGRPSIVP</sequence>
<reference evidence="2" key="1">
    <citation type="submission" date="2020-05" db="EMBL/GenBank/DDBJ databases">
        <authorList>
            <person name="Chiriac C."/>
            <person name="Salcher M."/>
            <person name="Ghai R."/>
            <person name="Kavagutti S V."/>
        </authorList>
    </citation>
    <scope>NUCLEOTIDE SEQUENCE</scope>
</reference>